<keyword evidence="12" id="KW-1185">Reference proteome</keyword>
<evidence type="ECO:0000313" key="11">
    <source>
        <dbReference type="EMBL" id="MBF7957937.1"/>
    </source>
</evidence>
<evidence type="ECO:0000256" key="6">
    <source>
        <dbReference type="ARBA" id="ARBA00022692"/>
    </source>
</evidence>
<dbReference type="InterPro" id="IPR004703">
    <property type="entry name" value="PTS_sugar-sp_permease"/>
</dbReference>
<proteinExistence type="predicted"/>
<dbReference type="InterPro" id="IPR013853">
    <property type="entry name" value="EIIC-GAT"/>
</dbReference>
<keyword evidence="4" id="KW-0762">Sugar transport</keyword>
<evidence type="ECO:0000259" key="10">
    <source>
        <dbReference type="PROSITE" id="PS51104"/>
    </source>
</evidence>
<organism evidence="11 12">
    <name type="scientific">Rahnella victoriana</name>
    <dbReference type="NCBI Taxonomy" id="1510570"/>
    <lineage>
        <taxon>Bacteria</taxon>
        <taxon>Pseudomonadati</taxon>
        <taxon>Pseudomonadota</taxon>
        <taxon>Gammaproteobacteria</taxon>
        <taxon>Enterobacterales</taxon>
        <taxon>Yersiniaceae</taxon>
        <taxon>Rahnella</taxon>
    </lineage>
</organism>
<keyword evidence="8 9" id="KW-0472">Membrane</keyword>
<keyword evidence="6 9" id="KW-0812">Transmembrane</keyword>
<dbReference type="Proteomes" id="UP000600307">
    <property type="component" value="Unassembled WGS sequence"/>
</dbReference>
<feature type="transmembrane region" description="Helical" evidence="9">
    <location>
        <begin position="91"/>
        <end position="116"/>
    </location>
</feature>
<gene>
    <name evidence="11" type="ORF">IV431_20470</name>
</gene>
<feature type="transmembrane region" description="Helical" evidence="9">
    <location>
        <begin position="295"/>
        <end position="328"/>
    </location>
</feature>
<dbReference type="PROSITE" id="PS51104">
    <property type="entry name" value="PTS_EIIC_TYPE_2"/>
    <property type="match status" value="1"/>
</dbReference>
<keyword evidence="2" id="KW-0813">Transport</keyword>
<feature type="transmembrane region" description="Helical" evidence="9">
    <location>
        <begin position="137"/>
        <end position="164"/>
    </location>
</feature>
<name>A0ABS0DVL3_9GAMM</name>
<feature type="transmembrane region" description="Helical" evidence="9">
    <location>
        <begin position="184"/>
        <end position="201"/>
    </location>
</feature>
<evidence type="ECO:0000256" key="4">
    <source>
        <dbReference type="ARBA" id="ARBA00022597"/>
    </source>
</evidence>
<evidence type="ECO:0000256" key="7">
    <source>
        <dbReference type="ARBA" id="ARBA00022989"/>
    </source>
</evidence>
<evidence type="ECO:0000256" key="3">
    <source>
        <dbReference type="ARBA" id="ARBA00022475"/>
    </source>
</evidence>
<dbReference type="Pfam" id="PF03611">
    <property type="entry name" value="EIIC-GAT"/>
    <property type="match status" value="1"/>
</dbReference>
<feature type="transmembrane region" description="Helical" evidence="9">
    <location>
        <begin position="334"/>
        <end position="353"/>
    </location>
</feature>
<sequence>MLQTLYGGIQYMLALGPTIILPIIIFIMGLCLGAGFSKALRSALTIGMGFIGLFLVFGLLLDQLGPAAKEMVKHTGINLPVVDLGWTPLAAIAWASQVAPFVVPLTIGINVLMLTMKWTRTVNIDVWNFWHFSMVGAMVYNVTGSFMFGILIAGVTSIITLLLADWCAPMIQKYFNLPGISLPTLSSAIFFPFGLLGNLVLDKIPGINRLNADADAIQKRFGIFGEPMMLGVILGAGIGLLARYDFKGVLTLAMSLGAVMLIMPRMVKLLMEGLLPLSDAVKKFLRKKYPERDDLYIGLDIAVAVGHPSVLSTALLLIPVGVLLAVILPGNRLLPLGDLANIWVPISMVVLACRGNIARAFILGIPLLIVNLYVASAAAPILTSVAKSIHFPINTDSEISSLLDGGNPFRFWMVKIFEGNMIALGLIPVILITCLLLYRMTTRQLKREEMEENVAAEQQAALSRQVL</sequence>
<keyword evidence="3" id="KW-1003">Cell membrane</keyword>
<feature type="transmembrane region" description="Helical" evidence="9">
    <location>
        <begin position="221"/>
        <end position="242"/>
    </location>
</feature>
<comment type="subcellular location">
    <subcellularLocation>
        <location evidence="1">Cell membrane</location>
        <topology evidence="1">Multi-pass membrane protein</topology>
    </subcellularLocation>
</comment>
<dbReference type="InterPro" id="IPR013014">
    <property type="entry name" value="PTS_EIIC_2"/>
</dbReference>
<dbReference type="RefSeq" id="WP_195817952.1">
    <property type="nucleotide sequence ID" value="NZ_JADOBH010000005.1"/>
</dbReference>
<comment type="caution">
    <text evidence="11">The sequence shown here is derived from an EMBL/GenBank/DDBJ whole genome shotgun (WGS) entry which is preliminary data.</text>
</comment>
<feature type="transmembrane region" description="Helical" evidence="9">
    <location>
        <begin position="360"/>
        <end position="382"/>
    </location>
</feature>
<accession>A0ABS0DVL3</accession>
<dbReference type="PANTHER" id="PTHR37324">
    <property type="entry name" value="PTS SYSTEM GALACTITOL-SPECIFIC EIIC COMPONENT"/>
    <property type="match status" value="1"/>
</dbReference>
<evidence type="ECO:0000256" key="9">
    <source>
        <dbReference type="SAM" id="Phobius"/>
    </source>
</evidence>
<feature type="domain" description="PTS EIIC type-2" evidence="10">
    <location>
        <begin position="9"/>
        <end position="439"/>
    </location>
</feature>
<feature type="transmembrane region" description="Helical" evidence="9">
    <location>
        <begin position="421"/>
        <end position="438"/>
    </location>
</feature>
<evidence type="ECO:0000256" key="8">
    <source>
        <dbReference type="ARBA" id="ARBA00023136"/>
    </source>
</evidence>
<feature type="transmembrane region" description="Helical" evidence="9">
    <location>
        <begin position="43"/>
        <end position="61"/>
    </location>
</feature>
<dbReference type="EMBL" id="JADOBH010000005">
    <property type="protein sequence ID" value="MBF7957937.1"/>
    <property type="molecule type" value="Genomic_DNA"/>
</dbReference>
<evidence type="ECO:0000256" key="5">
    <source>
        <dbReference type="ARBA" id="ARBA00022683"/>
    </source>
</evidence>
<reference evidence="11 12" key="1">
    <citation type="submission" date="2020-11" db="EMBL/GenBank/DDBJ databases">
        <title>Taxonomic investigation of Rahnella spp.</title>
        <authorList>
            <person name="Lee S.D."/>
        </authorList>
    </citation>
    <scope>NUCLEOTIDE SEQUENCE [LARGE SCALE GENOMIC DNA]</scope>
    <source>
        <strain evidence="11 12">SAP-10</strain>
    </source>
</reference>
<protein>
    <submittedName>
        <fullName evidence="11">PTS galactitol transporter subunit IIC</fullName>
    </submittedName>
</protein>
<dbReference type="PANTHER" id="PTHR37324:SF2">
    <property type="entry name" value="PTS SYSTEM GALACTITOL-SPECIFIC EIIC COMPONENT"/>
    <property type="match status" value="1"/>
</dbReference>
<feature type="transmembrane region" description="Helical" evidence="9">
    <location>
        <begin position="248"/>
        <end position="267"/>
    </location>
</feature>
<dbReference type="PIRSF" id="PIRSF006304">
    <property type="entry name" value="GatC"/>
    <property type="match status" value="1"/>
</dbReference>
<feature type="transmembrane region" description="Helical" evidence="9">
    <location>
        <begin position="12"/>
        <end position="36"/>
    </location>
</feature>
<keyword evidence="7 9" id="KW-1133">Transmembrane helix</keyword>
<evidence type="ECO:0000256" key="1">
    <source>
        <dbReference type="ARBA" id="ARBA00004651"/>
    </source>
</evidence>
<evidence type="ECO:0000313" key="12">
    <source>
        <dbReference type="Proteomes" id="UP000600307"/>
    </source>
</evidence>
<evidence type="ECO:0000256" key="2">
    <source>
        <dbReference type="ARBA" id="ARBA00022448"/>
    </source>
</evidence>
<keyword evidence="5" id="KW-0598">Phosphotransferase system</keyword>